<dbReference type="Proteomes" id="UP000198953">
    <property type="component" value="Unassembled WGS sequence"/>
</dbReference>
<dbReference type="CDD" id="cd04301">
    <property type="entry name" value="NAT_SF"/>
    <property type="match status" value="1"/>
</dbReference>
<dbReference type="InterPro" id="IPR050832">
    <property type="entry name" value="Bact_Acetyltransf"/>
</dbReference>
<dbReference type="SUPFAM" id="SSF55729">
    <property type="entry name" value="Acyl-CoA N-acyltransferases (Nat)"/>
    <property type="match status" value="1"/>
</dbReference>
<proteinExistence type="predicted"/>
<organism evidence="4 5">
    <name type="scientific">Nonomuraea pusilla</name>
    <dbReference type="NCBI Taxonomy" id="46177"/>
    <lineage>
        <taxon>Bacteria</taxon>
        <taxon>Bacillati</taxon>
        <taxon>Actinomycetota</taxon>
        <taxon>Actinomycetes</taxon>
        <taxon>Streptosporangiales</taxon>
        <taxon>Streptosporangiaceae</taxon>
        <taxon>Nonomuraea</taxon>
    </lineage>
</organism>
<dbReference type="STRING" id="46177.SAMN05660976_07601"/>
<evidence type="ECO:0000256" key="1">
    <source>
        <dbReference type="ARBA" id="ARBA00022679"/>
    </source>
</evidence>
<name>A0A1H8GPS8_9ACTN</name>
<dbReference type="InterPro" id="IPR000182">
    <property type="entry name" value="GNAT_dom"/>
</dbReference>
<feature type="domain" description="N-acetyltransferase" evidence="3">
    <location>
        <begin position="15"/>
        <end position="150"/>
    </location>
</feature>
<dbReference type="Gene3D" id="3.40.630.30">
    <property type="match status" value="1"/>
</dbReference>
<keyword evidence="5" id="KW-1185">Reference proteome</keyword>
<reference evidence="4 5" key="1">
    <citation type="submission" date="2016-10" db="EMBL/GenBank/DDBJ databases">
        <authorList>
            <person name="de Groot N.N."/>
        </authorList>
    </citation>
    <scope>NUCLEOTIDE SEQUENCE [LARGE SCALE GENOMIC DNA]</scope>
    <source>
        <strain evidence="4 5">DSM 43357</strain>
    </source>
</reference>
<evidence type="ECO:0000256" key="2">
    <source>
        <dbReference type="ARBA" id="ARBA00023315"/>
    </source>
</evidence>
<sequence length="150" mass="16251">MLITEISPTGGSLAAELLALQRAAYAVEAELIQDDRIPPLHESLEELVAAPLRWLAAMDDGRLAGALAWEEDSDEVDIDRLVVHPSAHRRGIGRALVKELVSRAGGRRVVVSTGRDNAPARTLYERLGFTLTGETEVIPGLWITSYALTA</sequence>
<dbReference type="Pfam" id="PF00583">
    <property type="entry name" value="Acetyltransf_1"/>
    <property type="match status" value="1"/>
</dbReference>
<accession>A0A1H8GPS8</accession>
<dbReference type="AlphaFoldDB" id="A0A1H8GPS8"/>
<dbReference type="PANTHER" id="PTHR43877">
    <property type="entry name" value="AMINOALKYLPHOSPHONATE N-ACETYLTRANSFERASE-RELATED-RELATED"/>
    <property type="match status" value="1"/>
</dbReference>
<dbReference type="PROSITE" id="PS51186">
    <property type="entry name" value="GNAT"/>
    <property type="match status" value="1"/>
</dbReference>
<keyword evidence="2" id="KW-0012">Acyltransferase</keyword>
<evidence type="ECO:0000259" key="3">
    <source>
        <dbReference type="PROSITE" id="PS51186"/>
    </source>
</evidence>
<evidence type="ECO:0000313" key="4">
    <source>
        <dbReference type="EMBL" id="SEN45986.1"/>
    </source>
</evidence>
<dbReference type="EMBL" id="FOBF01000027">
    <property type="protein sequence ID" value="SEN45986.1"/>
    <property type="molecule type" value="Genomic_DNA"/>
</dbReference>
<protein>
    <submittedName>
        <fullName evidence="4">Acetyltransferase (GNAT) domain-containing protein</fullName>
    </submittedName>
</protein>
<dbReference type="GO" id="GO:0016747">
    <property type="term" value="F:acyltransferase activity, transferring groups other than amino-acyl groups"/>
    <property type="evidence" value="ECO:0007669"/>
    <property type="project" value="InterPro"/>
</dbReference>
<dbReference type="InterPro" id="IPR016181">
    <property type="entry name" value="Acyl_CoA_acyltransferase"/>
</dbReference>
<gene>
    <name evidence="4" type="ORF">SAMN05660976_07601</name>
</gene>
<keyword evidence="1 4" id="KW-0808">Transferase</keyword>
<dbReference type="RefSeq" id="WP_218154182.1">
    <property type="nucleotide sequence ID" value="NZ_FOBF01000027.1"/>
</dbReference>
<evidence type="ECO:0000313" key="5">
    <source>
        <dbReference type="Proteomes" id="UP000198953"/>
    </source>
</evidence>